<sequence>MAETPENVTSEKNVKVDAPDIQLQIQSAMRSRVDHFKQQAEYTLTLSALLASTLRYDREVVEENLCFIGDSMYSPTTSSLTFEGVRRLLEKDLGLEERALDVHRRFIKECLLKSLEGVNDDETPKNSGEGGEKGASTQEAEGSIEERQSKKHVKDGGPKEEDKMEESPESGLLEEQKPDKVVTEEAGGNGEKTVPTETIIKKAVRNRASYIKANAENVTMAGLRRLLEEDLKLDKFSLDPYKKLINQELDEVLKSREVLKPAKKSKKIVHNKADKATKKVSSESSDTSDQESDEEEKEEEVVKPTKRSSSKGKVQNSVGSKRRKGSVKETNLSSKKRIKPARAESEDNSDTEDGGKVSDDDQSRSSPKKPAKKKEVSTPAYSKRVEHLKSAIKACGMSVPPSMYKKIKQVPENKREAQLIKELEEILSKEGLSSNPSEKEIKEVRRKKERAKELEGIDISNIVSSSRRRSTTSFAAPQKPKVQVETNDNDTKDSDDDKDEEEDEDDEENSDDDDDDDVDDNGSQSEEFNEDVEDSD</sequence>
<reference evidence="1 2" key="1">
    <citation type="journal article" date="2022" name="DNA Res.">
        <title>Chromosomal-level genome assembly of the orchid tree Bauhinia variegata (Leguminosae; Cercidoideae) supports the allotetraploid origin hypothesis of Bauhinia.</title>
        <authorList>
            <person name="Zhong Y."/>
            <person name="Chen Y."/>
            <person name="Zheng D."/>
            <person name="Pang J."/>
            <person name="Liu Y."/>
            <person name="Luo S."/>
            <person name="Meng S."/>
            <person name="Qian L."/>
            <person name="Wei D."/>
            <person name="Dai S."/>
            <person name="Zhou R."/>
        </authorList>
    </citation>
    <scope>NUCLEOTIDE SEQUENCE [LARGE SCALE GENOMIC DNA]</scope>
    <source>
        <strain evidence="1">BV-YZ2020</strain>
    </source>
</reference>
<name>A0ACB9LDC8_BAUVA</name>
<dbReference type="Proteomes" id="UP000828941">
    <property type="component" value="Chromosome 12"/>
</dbReference>
<accession>A0ACB9LDC8</accession>
<comment type="caution">
    <text evidence="1">The sequence shown here is derived from an EMBL/GenBank/DDBJ whole genome shotgun (WGS) entry which is preliminary data.</text>
</comment>
<proteinExistence type="predicted"/>
<evidence type="ECO:0000313" key="1">
    <source>
        <dbReference type="EMBL" id="KAI4307281.1"/>
    </source>
</evidence>
<keyword evidence="2" id="KW-1185">Reference proteome</keyword>
<organism evidence="1 2">
    <name type="scientific">Bauhinia variegata</name>
    <name type="common">Purple orchid tree</name>
    <name type="synonym">Phanera variegata</name>
    <dbReference type="NCBI Taxonomy" id="167791"/>
    <lineage>
        <taxon>Eukaryota</taxon>
        <taxon>Viridiplantae</taxon>
        <taxon>Streptophyta</taxon>
        <taxon>Embryophyta</taxon>
        <taxon>Tracheophyta</taxon>
        <taxon>Spermatophyta</taxon>
        <taxon>Magnoliopsida</taxon>
        <taxon>eudicotyledons</taxon>
        <taxon>Gunneridae</taxon>
        <taxon>Pentapetalae</taxon>
        <taxon>rosids</taxon>
        <taxon>fabids</taxon>
        <taxon>Fabales</taxon>
        <taxon>Fabaceae</taxon>
        <taxon>Cercidoideae</taxon>
        <taxon>Cercideae</taxon>
        <taxon>Bauhiniinae</taxon>
        <taxon>Bauhinia</taxon>
    </lineage>
</organism>
<protein>
    <submittedName>
        <fullName evidence="1">Uncharacterized protein</fullName>
    </submittedName>
</protein>
<gene>
    <name evidence="1" type="ORF">L6164_030486</name>
</gene>
<evidence type="ECO:0000313" key="2">
    <source>
        <dbReference type="Proteomes" id="UP000828941"/>
    </source>
</evidence>
<dbReference type="EMBL" id="CM039437">
    <property type="protein sequence ID" value="KAI4307281.1"/>
    <property type="molecule type" value="Genomic_DNA"/>
</dbReference>